<dbReference type="PATRIC" id="fig|1158610.3.peg.2219"/>
<evidence type="ECO:0000313" key="2">
    <source>
        <dbReference type="EMBL" id="EOL41896.1"/>
    </source>
</evidence>
<dbReference type="AlphaFoldDB" id="R3W371"/>
<dbReference type="HOGENOM" id="CLU_1114457_0_0_9"/>
<protein>
    <recommendedName>
        <fullName evidence="4">ABC3 transporter permease protein domain-containing protein</fullName>
    </recommendedName>
</protein>
<keyword evidence="3" id="KW-1185">Reference proteome</keyword>
<keyword evidence="1" id="KW-0812">Transmembrane</keyword>
<feature type="transmembrane region" description="Helical" evidence="1">
    <location>
        <begin position="83"/>
        <end position="104"/>
    </location>
</feature>
<dbReference type="eggNOG" id="ENOG50305ZQ">
    <property type="taxonomic scope" value="Bacteria"/>
</dbReference>
<name>R3W371_9ENTE</name>
<evidence type="ECO:0000256" key="1">
    <source>
        <dbReference type="SAM" id="Phobius"/>
    </source>
</evidence>
<evidence type="ECO:0008006" key="4">
    <source>
        <dbReference type="Google" id="ProtNLM"/>
    </source>
</evidence>
<dbReference type="RefSeq" id="WP_010768888.1">
    <property type="nucleotide sequence ID" value="NZ_ASWE01000001.1"/>
</dbReference>
<sequence length="249" mass="28959">MKTLYYALASSRYHKKFSIAYGLFFGLFLFLFTLLLNLKKMVLLLHTQVSSRIALIDAQLNENSASVPLDNHQVTQVSQVYQSLLYCFLGIFLFITILALSFFFRYKKKEILQWRLVGLKFREILRLLVVESLLPAITVTFVVAAFLFVCQNTYESLLQTINLRVLHWLNVNDYTVLTQTTESHSFMIGLPFDQVTLFQVDFNDRFWFSDVFLAILKVFSAMALLTSIIISLLSTGFIKHWTKKGRWSM</sequence>
<accession>R3W371</accession>
<gene>
    <name evidence="2" type="ORF">UC3_02244</name>
</gene>
<dbReference type="STRING" id="154621.RV11_GL001558"/>
<dbReference type="Proteomes" id="UP000013785">
    <property type="component" value="Unassembled WGS sequence"/>
</dbReference>
<feature type="transmembrane region" description="Helical" evidence="1">
    <location>
        <begin position="20"/>
        <end position="38"/>
    </location>
</feature>
<keyword evidence="1" id="KW-1133">Transmembrane helix</keyword>
<keyword evidence="1" id="KW-0472">Membrane</keyword>
<reference evidence="2 3" key="1">
    <citation type="submission" date="2013-02" db="EMBL/GenBank/DDBJ databases">
        <title>The Genome Sequence of Enterococcus phoeniculicola BAA-412.</title>
        <authorList>
            <consortium name="The Broad Institute Genome Sequencing Platform"/>
            <consortium name="The Broad Institute Genome Sequencing Center for Infectious Disease"/>
            <person name="Earl A.M."/>
            <person name="Gilmore M.S."/>
            <person name="Lebreton F."/>
            <person name="Walker B."/>
            <person name="Young S.K."/>
            <person name="Zeng Q."/>
            <person name="Gargeya S."/>
            <person name="Fitzgerald M."/>
            <person name="Haas B."/>
            <person name="Abouelleil A."/>
            <person name="Alvarado L."/>
            <person name="Arachchi H.M."/>
            <person name="Berlin A.M."/>
            <person name="Chapman S.B."/>
            <person name="Dewar J."/>
            <person name="Goldberg J."/>
            <person name="Griggs A."/>
            <person name="Gujja S."/>
            <person name="Hansen M."/>
            <person name="Howarth C."/>
            <person name="Imamovic A."/>
            <person name="Larimer J."/>
            <person name="McCowan C."/>
            <person name="Murphy C."/>
            <person name="Neiman D."/>
            <person name="Pearson M."/>
            <person name="Priest M."/>
            <person name="Roberts A."/>
            <person name="Saif S."/>
            <person name="Shea T."/>
            <person name="Sisk P."/>
            <person name="Sykes S."/>
            <person name="Wortman J."/>
            <person name="Nusbaum C."/>
            <person name="Birren B."/>
        </authorList>
    </citation>
    <scope>NUCLEOTIDE SEQUENCE [LARGE SCALE GENOMIC DNA]</scope>
    <source>
        <strain evidence="2 3">ATCC BAA-412</strain>
    </source>
</reference>
<proteinExistence type="predicted"/>
<evidence type="ECO:0000313" key="3">
    <source>
        <dbReference type="Proteomes" id="UP000013785"/>
    </source>
</evidence>
<feature type="transmembrane region" description="Helical" evidence="1">
    <location>
        <begin position="124"/>
        <end position="149"/>
    </location>
</feature>
<feature type="transmembrane region" description="Helical" evidence="1">
    <location>
        <begin position="211"/>
        <end position="238"/>
    </location>
</feature>
<dbReference type="OrthoDB" id="2182103at2"/>
<dbReference type="EMBL" id="AJAT01000017">
    <property type="protein sequence ID" value="EOL41896.1"/>
    <property type="molecule type" value="Genomic_DNA"/>
</dbReference>
<organism evidence="2 3">
    <name type="scientific">Enterococcus phoeniculicola ATCC BAA-412</name>
    <dbReference type="NCBI Taxonomy" id="1158610"/>
    <lineage>
        <taxon>Bacteria</taxon>
        <taxon>Bacillati</taxon>
        <taxon>Bacillota</taxon>
        <taxon>Bacilli</taxon>
        <taxon>Lactobacillales</taxon>
        <taxon>Enterococcaceae</taxon>
        <taxon>Enterococcus</taxon>
    </lineage>
</organism>
<comment type="caution">
    <text evidence="2">The sequence shown here is derived from an EMBL/GenBank/DDBJ whole genome shotgun (WGS) entry which is preliminary data.</text>
</comment>